<dbReference type="GO" id="GO:0005789">
    <property type="term" value="C:endoplasmic reticulum membrane"/>
    <property type="evidence" value="ECO:0007669"/>
    <property type="project" value="UniProtKB-SubCell"/>
</dbReference>
<feature type="chain" id="PRO_5017252442" evidence="14">
    <location>
        <begin position="21"/>
        <end position="527"/>
    </location>
</feature>
<evidence type="ECO:0000256" key="11">
    <source>
        <dbReference type="ARBA" id="ARBA00029435"/>
    </source>
</evidence>
<keyword evidence="9 13" id="KW-0503">Monooxygenase</keyword>
<evidence type="ECO:0000256" key="13">
    <source>
        <dbReference type="RuleBase" id="RU000461"/>
    </source>
</evidence>
<evidence type="ECO:0000256" key="2">
    <source>
        <dbReference type="ARBA" id="ARBA00004389"/>
    </source>
</evidence>
<dbReference type="GO" id="GO:0008398">
    <property type="term" value="F:sterol 14-demethylase activity"/>
    <property type="evidence" value="ECO:0007669"/>
    <property type="project" value="UniProtKB-ARBA"/>
</dbReference>
<dbReference type="Gene3D" id="1.10.630.10">
    <property type="entry name" value="Cytochrome P450"/>
    <property type="match status" value="1"/>
</dbReference>
<dbReference type="GO" id="GO:0008168">
    <property type="term" value="F:methyltransferase activity"/>
    <property type="evidence" value="ECO:0007669"/>
    <property type="project" value="UniProtKB-KW"/>
</dbReference>
<reference evidence="15 16" key="1">
    <citation type="journal article" date="2018" name="PLoS Pathog.">
        <title>Evolution of structural diversity of trichothecenes, a family of toxins produced by plant pathogenic and entomopathogenic fungi.</title>
        <authorList>
            <person name="Proctor R.H."/>
            <person name="McCormick S.P."/>
            <person name="Kim H.S."/>
            <person name="Cardoza R.E."/>
            <person name="Stanley A.M."/>
            <person name="Lindo L."/>
            <person name="Kelly A."/>
            <person name="Brown D.W."/>
            <person name="Lee T."/>
            <person name="Vaughan M.M."/>
            <person name="Alexander N.J."/>
            <person name="Busman M."/>
            <person name="Gutierrez S."/>
        </authorList>
    </citation>
    <scope>NUCLEOTIDE SEQUENCE [LARGE SCALE GENOMIC DNA]</scope>
    <source>
        <strain evidence="15 16">IBT 40837</strain>
    </source>
</reference>
<dbReference type="InterPro" id="IPR002403">
    <property type="entry name" value="Cyt_P450_E_grp-IV"/>
</dbReference>
<comment type="similarity">
    <text evidence="3 13">Belongs to the cytochrome P450 family.</text>
</comment>
<evidence type="ECO:0000256" key="7">
    <source>
        <dbReference type="ARBA" id="ARBA00023002"/>
    </source>
</evidence>
<proteinExistence type="inferred from homology"/>
<dbReference type="AlphaFoldDB" id="A0A395NBI2"/>
<evidence type="ECO:0000256" key="10">
    <source>
        <dbReference type="ARBA" id="ARBA00023136"/>
    </source>
</evidence>
<evidence type="ECO:0000256" key="3">
    <source>
        <dbReference type="ARBA" id="ARBA00010617"/>
    </source>
</evidence>
<comment type="caution">
    <text evidence="15">The sequence shown here is derived from an EMBL/GenBank/DDBJ whole genome shotgun (WGS) entry which is preliminary data.</text>
</comment>
<comment type="pathway">
    <text evidence="11">Steroid metabolism; ergosterol biosynthesis.</text>
</comment>
<keyword evidence="7 13" id="KW-0560">Oxidoreductase</keyword>
<keyword evidence="6" id="KW-0256">Endoplasmic reticulum</keyword>
<evidence type="ECO:0000256" key="12">
    <source>
        <dbReference type="PIRSR" id="PIRSR602403-1"/>
    </source>
</evidence>
<organism evidence="15 16">
    <name type="scientific">Trichoderma arundinaceum</name>
    <dbReference type="NCBI Taxonomy" id="490622"/>
    <lineage>
        <taxon>Eukaryota</taxon>
        <taxon>Fungi</taxon>
        <taxon>Dikarya</taxon>
        <taxon>Ascomycota</taxon>
        <taxon>Pezizomycotina</taxon>
        <taxon>Sordariomycetes</taxon>
        <taxon>Hypocreomycetidae</taxon>
        <taxon>Hypocreales</taxon>
        <taxon>Hypocreaceae</taxon>
        <taxon>Trichoderma</taxon>
    </lineage>
</organism>
<dbReference type="InterPro" id="IPR050529">
    <property type="entry name" value="CYP450_sterol_14alpha_dmase"/>
</dbReference>
<evidence type="ECO:0000256" key="5">
    <source>
        <dbReference type="ARBA" id="ARBA00022723"/>
    </source>
</evidence>
<dbReference type="PROSITE" id="PS00086">
    <property type="entry name" value="CYTOCHROME_P450"/>
    <property type="match status" value="1"/>
</dbReference>
<name>A0A395NBI2_TRIAR</name>
<evidence type="ECO:0000313" key="15">
    <source>
        <dbReference type="EMBL" id="RFU73445.1"/>
    </source>
</evidence>
<dbReference type="InterPro" id="IPR017972">
    <property type="entry name" value="Cyt_P450_CS"/>
</dbReference>
<dbReference type="CDD" id="cd11042">
    <property type="entry name" value="CYP51-like"/>
    <property type="match status" value="1"/>
</dbReference>
<evidence type="ECO:0000256" key="4">
    <source>
        <dbReference type="ARBA" id="ARBA00022617"/>
    </source>
</evidence>
<dbReference type="STRING" id="490622.A0A395NBI2"/>
<keyword evidence="14" id="KW-0732">Signal</keyword>
<dbReference type="GO" id="GO:0005506">
    <property type="term" value="F:iron ion binding"/>
    <property type="evidence" value="ECO:0007669"/>
    <property type="project" value="InterPro"/>
</dbReference>
<dbReference type="OrthoDB" id="1055148at2759"/>
<dbReference type="GO" id="GO:0032259">
    <property type="term" value="P:methylation"/>
    <property type="evidence" value="ECO:0007669"/>
    <property type="project" value="UniProtKB-KW"/>
</dbReference>
<dbReference type="EMBL" id="PXOA01000651">
    <property type="protein sequence ID" value="RFU73445.1"/>
    <property type="molecule type" value="Genomic_DNA"/>
</dbReference>
<feature type="binding site" description="axial binding residue" evidence="12">
    <location>
        <position position="464"/>
    </location>
    <ligand>
        <name>heme</name>
        <dbReference type="ChEBI" id="CHEBI:30413"/>
    </ligand>
    <ligandPart>
        <name>Fe</name>
        <dbReference type="ChEBI" id="CHEBI:18248"/>
    </ligandPart>
</feature>
<keyword evidence="16" id="KW-1185">Reference proteome</keyword>
<evidence type="ECO:0000256" key="9">
    <source>
        <dbReference type="ARBA" id="ARBA00023033"/>
    </source>
</evidence>
<evidence type="ECO:0000256" key="6">
    <source>
        <dbReference type="ARBA" id="ARBA00022824"/>
    </source>
</evidence>
<keyword evidence="15" id="KW-0808">Transferase</keyword>
<comment type="subcellular location">
    <subcellularLocation>
        <location evidence="2">Endoplasmic reticulum membrane</location>
        <topology evidence="2">Single-pass membrane protein</topology>
    </subcellularLocation>
</comment>
<evidence type="ECO:0000256" key="1">
    <source>
        <dbReference type="ARBA" id="ARBA00001971"/>
    </source>
</evidence>
<dbReference type="PRINTS" id="PR00385">
    <property type="entry name" value="P450"/>
</dbReference>
<dbReference type="SUPFAM" id="SSF48264">
    <property type="entry name" value="Cytochrome P450"/>
    <property type="match status" value="1"/>
</dbReference>
<dbReference type="Pfam" id="PF00067">
    <property type="entry name" value="p450"/>
    <property type="match status" value="1"/>
</dbReference>
<keyword evidence="15" id="KW-0489">Methyltransferase</keyword>
<keyword evidence="10" id="KW-0472">Membrane</keyword>
<comment type="cofactor">
    <cofactor evidence="1 12">
        <name>heme</name>
        <dbReference type="ChEBI" id="CHEBI:30413"/>
    </cofactor>
</comment>
<dbReference type="PANTHER" id="PTHR24304:SF2">
    <property type="entry name" value="24-HYDROXYCHOLESTEROL 7-ALPHA-HYDROXYLASE"/>
    <property type="match status" value="1"/>
</dbReference>
<feature type="signal peptide" evidence="14">
    <location>
        <begin position="1"/>
        <end position="20"/>
    </location>
</feature>
<keyword evidence="5 12" id="KW-0479">Metal-binding</keyword>
<evidence type="ECO:0000256" key="14">
    <source>
        <dbReference type="SAM" id="SignalP"/>
    </source>
</evidence>
<keyword evidence="8 12" id="KW-0408">Iron</keyword>
<dbReference type="GO" id="GO:0020037">
    <property type="term" value="F:heme binding"/>
    <property type="evidence" value="ECO:0007669"/>
    <property type="project" value="InterPro"/>
</dbReference>
<dbReference type="InterPro" id="IPR001128">
    <property type="entry name" value="Cyt_P450"/>
</dbReference>
<dbReference type="Proteomes" id="UP000266272">
    <property type="component" value="Unassembled WGS sequence"/>
</dbReference>
<evidence type="ECO:0000313" key="16">
    <source>
        <dbReference type="Proteomes" id="UP000266272"/>
    </source>
</evidence>
<dbReference type="PANTHER" id="PTHR24304">
    <property type="entry name" value="CYTOCHROME P450 FAMILY 7"/>
    <property type="match status" value="1"/>
</dbReference>
<accession>A0A395NBI2</accession>
<sequence>MERLLGFLVWMLEALGTLVAVNLLRQAIPRNKQEPPTVFHLLPFIGNALSYGIDPPNFFKKCRDKVSQIRYSAKSSYFRHRIDMLRFWKHGDIFTFILLGKKITCYFGINGNDFILNGSHEDLNAEEVYAPLTTPVFGSDVVYDCPNSKLMEQKKFVKFGLTQRALECHVPLIEQEVVNYIGSETSFLGKSGTIDVSKSLAEITIFTAARALQGDEVREKLTTEFATLYHDLDMGFQPINFLMPWAPLPHNRKRDAAHSKMRTIYMDIIESRRRSRLKDGSDMIWNLMNCNYKSGTPVPDKEIAHIMITLLMAGQHTSSSASSWIILHLASRPDITEQLYQEQVQKLGNNGQLSPLQYSDLNKLPLLNNVVKETLRVHSSIHSVMRKVKRPIEVPGTPYVITTDKVLLASPLITALSNEFFPNAKKWDPHRWGGQEVEGGIRDVSISKGAKSPYLPFGAGRHRCIGEKFAYLNLSVIVATIVRNFRLFLPNEDKILPQTDYSSLFSRPKQPALVRWERRYHEGNKPS</sequence>
<keyword evidence="4 12" id="KW-0349">Heme</keyword>
<protein>
    <submittedName>
        <fullName evidence="15">Cytochrome p450, family 51 sterol 14-demethylase</fullName>
    </submittedName>
</protein>
<dbReference type="InterPro" id="IPR036396">
    <property type="entry name" value="Cyt_P450_sf"/>
</dbReference>
<dbReference type="FunFam" id="1.10.630.10:FF:000033">
    <property type="entry name" value="14-alpha sterol demethylase"/>
    <property type="match status" value="1"/>
</dbReference>
<gene>
    <name evidence="15" type="ORF">TARUN_8814</name>
</gene>
<dbReference type="PRINTS" id="PR00465">
    <property type="entry name" value="EP450IV"/>
</dbReference>
<evidence type="ECO:0000256" key="8">
    <source>
        <dbReference type="ARBA" id="ARBA00023004"/>
    </source>
</evidence>